<dbReference type="GO" id="GO:0009424">
    <property type="term" value="C:bacterial-type flagellum hook"/>
    <property type="evidence" value="ECO:0007669"/>
    <property type="project" value="InterPro"/>
</dbReference>
<protein>
    <recommendedName>
        <fullName evidence="4">Flagellar hook-associated protein 1</fullName>
    </recommendedName>
</protein>
<feature type="domain" description="Flagellar hook-associated protein FlgK helical" evidence="9">
    <location>
        <begin position="91"/>
        <end position="311"/>
    </location>
</feature>
<feature type="domain" description="Flagellar basal body rod protein N-terminal" evidence="7">
    <location>
        <begin position="7"/>
        <end position="36"/>
    </location>
</feature>
<dbReference type="OrthoDB" id="7181295at2"/>
<evidence type="ECO:0000259" key="7">
    <source>
        <dbReference type="Pfam" id="PF00460"/>
    </source>
</evidence>
<dbReference type="PANTHER" id="PTHR30033">
    <property type="entry name" value="FLAGELLAR HOOK-ASSOCIATED PROTEIN 1"/>
    <property type="match status" value="1"/>
</dbReference>
<keyword evidence="10" id="KW-0969">Cilium</keyword>
<comment type="similarity">
    <text evidence="3">Belongs to the flagella basal body rod proteins family.</text>
</comment>
<dbReference type="Pfam" id="PF06429">
    <property type="entry name" value="Flg_bbr_C"/>
    <property type="match status" value="1"/>
</dbReference>
<sequence>MSLTQALNSAITGLNTAQSRISITSSNIANVNTVGYSRKIAGQEALTLNGQGAGVQIGDVTRNVNAGLQSELRGELGKAGAAEVRDEFYQRVQVLFGTPQSNSAISQRISDLSDAFEQLNSTPEQNSPKVQVLAAATQLVDSFSKLSDQVQTLRSDADDSISQEINSANQLLSQIAKLNTDIVRLGNIDQPTTELRDQRDQKVNALSKIINTSTYTRDDGSMVIFTANGSRPLLDRSPVTLTFTPTAGYEPGSSGSGITLDGVDITDEIKTGTLRGLIDMRDQDLPQLADQVNELATQLRDAINAEHNKGTAFPPPTNLTGSRQIEGTDIFSGTGTFRVAALDSAGEIVSYSDIDLSALPSPATVNDLVSAINSSSASGDLQARIADGRLVIEGKNGNRVAVNELDSAVTLSDGRTQGLSHYFGLNDLFTTAKNSRTMTSDPQADATSALGVSGTLTFSAGSGALSATPLSITYANSDSLTTIQNKLRAQLTGALGLTAEQASNMVYVATDGDRSRLVIASDANMMATDTGNLSSKIGLSEDQPNLAGSMTVSHDILNDPSRLSRGTLNADVYESKTGTGGVTIADPSASIAGLGTPASPPAPAGTNYTLNIVGSFGTVPISYNGSTDSLNSIAARINADSTLTDNNINAEVYFDGAAGTYKLRVQDADGDSMYITDNFATMPAAGAGQTSLVETLGLGVPYGIREGDNSSAASLAGALSRTDIGFSAAGGLSPEKTSLIDYAASIISTASTKAAAASDNNEFQTALAADLDTRIQNEAGVNLDEEMSDLIIFQRAYSASAKVISTVDELFDALLNAV</sequence>
<dbReference type="PROSITE" id="PS00588">
    <property type="entry name" value="FLAGELLA_BB_ROD"/>
    <property type="match status" value="1"/>
</dbReference>
<keyword evidence="10" id="KW-0966">Cell projection</keyword>
<evidence type="ECO:0000256" key="4">
    <source>
        <dbReference type="ARBA" id="ARBA00016244"/>
    </source>
</evidence>
<evidence type="ECO:0000256" key="3">
    <source>
        <dbReference type="ARBA" id="ARBA00009677"/>
    </source>
</evidence>
<keyword evidence="5" id="KW-0964">Secreted</keyword>
<dbReference type="GO" id="GO:0005576">
    <property type="term" value="C:extracellular region"/>
    <property type="evidence" value="ECO:0007669"/>
    <property type="project" value="UniProtKB-SubCell"/>
</dbReference>
<dbReference type="NCBIfam" id="TIGR02492">
    <property type="entry name" value="flgK_ends"/>
    <property type="match status" value="1"/>
</dbReference>
<evidence type="ECO:0000313" key="11">
    <source>
        <dbReference type="Proteomes" id="UP000233597"/>
    </source>
</evidence>
<dbReference type="SUPFAM" id="SSF64518">
    <property type="entry name" value="Phase 1 flagellin"/>
    <property type="match status" value="2"/>
</dbReference>
<dbReference type="Proteomes" id="UP000233597">
    <property type="component" value="Unassembled WGS sequence"/>
</dbReference>
<dbReference type="InterPro" id="IPR002371">
    <property type="entry name" value="FlgK"/>
</dbReference>
<feature type="domain" description="Flagellar basal-body/hook protein C-terminal" evidence="8">
    <location>
        <begin position="779"/>
        <end position="816"/>
    </location>
</feature>
<dbReference type="PRINTS" id="PR01005">
    <property type="entry name" value="FLGHOOKAP1"/>
</dbReference>
<dbReference type="InterPro" id="IPR053927">
    <property type="entry name" value="FlgK_helical"/>
</dbReference>
<dbReference type="GO" id="GO:0009425">
    <property type="term" value="C:bacterial-type flagellum basal body"/>
    <property type="evidence" value="ECO:0007669"/>
    <property type="project" value="UniProtKB-SubCell"/>
</dbReference>
<name>A0A2N3KZD0_9PROT</name>
<evidence type="ECO:0000313" key="10">
    <source>
        <dbReference type="EMBL" id="PKR55925.1"/>
    </source>
</evidence>
<evidence type="ECO:0000256" key="6">
    <source>
        <dbReference type="ARBA" id="ARBA00023143"/>
    </source>
</evidence>
<dbReference type="InterPro" id="IPR019776">
    <property type="entry name" value="Flagellar_basal_body_rod_CS"/>
</dbReference>
<gene>
    <name evidence="10" type="primary">flgK</name>
    <name evidence="10" type="ORF">COO20_01520</name>
</gene>
<dbReference type="PANTHER" id="PTHR30033:SF1">
    <property type="entry name" value="FLAGELLAR HOOK-ASSOCIATED PROTEIN 1"/>
    <property type="match status" value="1"/>
</dbReference>
<proteinExistence type="inferred from homology"/>
<dbReference type="EMBL" id="NWTK01000001">
    <property type="protein sequence ID" value="PKR55925.1"/>
    <property type="molecule type" value="Genomic_DNA"/>
</dbReference>
<dbReference type="GO" id="GO:0005198">
    <property type="term" value="F:structural molecule activity"/>
    <property type="evidence" value="ECO:0007669"/>
    <property type="project" value="InterPro"/>
</dbReference>
<dbReference type="GO" id="GO:0044780">
    <property type="term" value="P:bacterial-type flagellum assembly"/>
    <property type="evidence" value="ECO:0007669"/>
    <property type="project" value="InterPro"/>
</dbReference>
<evidence type="ECO:0000259" key="9">
    <source>
        <dbReference type="Pfam" id="PF22638"/>
    </source>
</evidence>
<evidence type="ECO:0000259" key="8">
    <source>
        <dbReference type="Pfam" id="PF06429"/>
    </source>
</evidence>
<dbReference type="Pfam" id="PF22638">
    <property type="entry name" value="FlgK_D1"/>
    <property type="match status" value="1"/>
</dbReference>
<dbReference type="InterPro" id="IPR001444">
    <property type="entry name" value="Flag_bb_rod_N"/>
</dbReference>
<accession>A0A2N3KZD0</accession>
<reference evidence="10 11" key="1">
    <citation type="submission" date="2017-09" db="EMBL/GenBank/DDBJ databases">
        <title>Biodiversity and function of Thalassospira species in the particle-attached aromatic-hydrocarbon-degrading consortia from the surface seawater of the South China Sea.</title>
        <authorList>
            <person name="Dong C."/>
            <person name="Liu R."/>
            <person name="Shao Z."/>
        </authorList>
    </citation>
    <scope>NUCLEOTIDE SEQUENCE [LARGE SCALE GENOMIC DNA]</scope>
    <source>
        <strain evidence="10 11">CSC1P2</strain>
    </source>
</reference>
<organism evidence="10 11">
    <name type="scientific">Thalassospira marina</name>
    <dbReference type="NCBI Taxonomy" id="2048283"/>
    <lineage>
        <taxon>Bacteria</taxon>
        <taxon>Pseudomonadati</taxon>
        <taxon>Pseudomonadota</taxon>
        <taxon>Alphaproteobacteria</taxon>
        <taxon>Rhodospirillales</taxon>
        <taxon>Thalassospiraceae</taxon>
        <taxon>Thalassospira</taxon>
    </lineage>
</organism>
<comment type="caution">
    <text evidence="10">The sequence shown here is derived from an EMBL/GenBank/DDBJ whole genome shotgun (WGS) entry which is preliminary data.</text>
</comment>
<evidence type="ECO:0000256" key="2">
    <source>
        <dbReference type="ARBA" id="ARBA00004613"/>
    </source>
</evidence>
<comment type="subcellular location">
    <subcellularLocation>
        <location evidence="1">Bacterial flagellum basal body</location>
    </subcellularLocation>
    <subcellularLocation>
        <location evidence="2">Secreted</location>
    </subcellularLocation>
</comment>
<dbReference type="AlphaFoldDB" id="A0A2N3KZD0"/>
<keyword evidence="10" id="KW-0282">Flagellum</keyword>
<dbReference type="RefSeq" id="WP_101263914.1">
    <property type="nucleotide sequence ID" value="NZ_NWTK01000001.1"/>
</dbReference>
<dbReference type="Pfam" id="PF00460">
    <property type="entry name" value="Flg_bb_rod"/>
    <property type="match status" value="1"/>
</dbReference>
<evidence type="ECO:0000256" key="1">
    <source>
        <dbReference type="ARBA" id="ARBA00004117"/>
    </source>
</evidence>
<keyword evidence="6" id="KW-0975">Bacterial flagellum</keyword>
<evidence type="ECO:0000256" key="5">
    <source>
        <dbReference type="ARBA" id="ARBA00022525"/>
    </source>
</evidence>
<dbReference type="InterPro" id="IPR010930">
    <property type="entry name" value="Flg_bb/hook_C_dom"/>
</dbReference>